<dbReference type="NCBIfam" id="TIGR00163">
    <property type="entry name" value="PS_decarb"/>
    <property type="match status" value="1"/>
</dbReference>
<dbReference type="Proteomes" id="UP000070355">
    <property type="component" value="Unassembled WGS sequence"/>
</dbReference>
<evidence type="ECO:0000256" key="7">
    <source>
        <dbReference type="ARBA" id="ARBA00023145"/>
    </source>
</evidence>
<keyword evidence="7" id="KW-0865">Zymogen</keyword>
<dbReference type="InterPro" id="IPR003817">
    <property type="entry name" value="PS_Dcarbxylase"/>
</dbReference>
<keyword evidence="9" id="KW-0456">Lyase</keyword>
<sequence>MIFNKETGMLKKKMFQLCVELTNGNMSSQALKKLTKSNLSRLMIQPFAKVYDINTDEILDEIDDFKNLNEFFIRKLRPDARPIDQEEDSLVSPTDGVISEVGTISEDSTFIVKNQVYNVQTLVGDSELADKYKDGTYIIIYLSPKNYHRIHFPMNSQVKDAYSLGKYSYPVNNLGLELGDNILSYNYRQVYRLNGKINYTLIPVGAQNVNSIIPTYESIYVKKGEELGYFEFGSTVVLLFEKDNVILEENLENKEIKMGEKIATIL</sequence>
<evidence type="ECO:0000313" key="13">
    <source>
        <dbReference type="EMBL" id="KXB59584.1"/>
    </source>
</evidence>
<protein>
    <recommendedName>
        <fullName evidence="3">phosphatidylserine decarboxylase</fullName>
        <ecNumber evidence="3">4.1.1.65</ecNumber>
    </recommendedName>
</protein>
<dbReference type="InterPro" id="IPR033177">
    <property type="entry name" value="PSD-B"/>
</dbReference>
<dbReference type="NCBIfam" id="NF002853">
    <property type="entry name" value="PRK03140.1"/>
    <property type="match status" value="1"/>
</dbReference>
<keyword evidence="6" id="KW-0443">Lipid metabolism</keyword>
<keyword evidence="10" id="KW-1208">Phospholipid metabolism</keyword>
<dbReference type="PANTHER" id="PTHR10067:SF6">
    <property type="entry name" value="PHOSPHATIDYLSERINE DECARBOXYLASE PROENZYME, MITOCHONDRIAL"/>
    <property type="match status" value="1"/>
</dbReference>
<evidence type="ECO:0000256" key="3">
    <source>
        <dbReference type="ARBA" id="ARBA00012243"/>
    </source>
</evidence>
<dbReference type="EMBL" id="LSDC01000070">
    <property type="protein sequence ID" value="KXB59584.1"/>
    <property type="molecule type" value="Genomic_DNA"/>
</dbReference>
<comment type="pathway">
    <text evidence="2">Lipid metabolism.</text>
</comment>
<evidence type="ECO:0000256" key="9">
    <source>
        <dbReference type="ARBA" id="ARBA00023239"/>
    </source>
</evidence>
<proteinExistence type="predicted"/>
<dbReference type="GO" id="GO:0004609">
    <property type="term" value="F:phosphatidylserine decarboxylase activity"/>
    <property type="evidence" value="ECO:0007669"/>
    <property type="project" value="UniProtKB-EC"/>
</dbReference>
<evidence type="ECO:0000256" key="1">
    <source>
        <dbReference type="ARBA" id="ARBA00001928"/>
    </source>
</evidence>
<dbReference type="Pfam" id="PF02666">
    <property type="entry name" value="PS_Dcarbxylase"/>
    <property type="match status" value="1"/>
</dbReference>
<reference evidence="14" key="1">
    <citation type="submission" date="2016-01" db="EMBL/GenBank/DDBJ databases">
        <authorList>
            <person name="Mitreva M."/>
            <person name="Pepin K.H."/>
            <person name="Mihindukulasuriya K.A."/>
            <person name="Fulton R."/>
            <person name="Fronick C."/>
            <person name="O'Laughlin M."/>
            <person name="Miner T."/>
            <person name="Herter B."/>
            <person name="Rosa B.A."/>
            <person name="Cordes M."/>
            <person name="Tomlinson C."/>
            <person name="Wollam A."/>
            <person name="Palsikar V.B."/>
            <person name="Mardis E.R."/>
            <person name="Wilson R.K."/>
        </authorList>
    </citation>
    <scope>NUCLEOTIDE SEQUENCE [LARGE SCALE GENOMIC DNA]</scope>
    <source>
        <strain evidence="14">DNF01167</strain>
    </source>
</reference>
<keyword evidence="11" id="KW-0670">Pyruvate</keyword>
<gene>
    <name evidence="13" type="ORF">HMPREF3186_01089</name>
</gene>
<evidence type="ECO:0000256" key="10">
    <source>
        <dbReference type="ARBA" id="ARBA00023264"/>
    </source>
</evidence>
<name>A0A133ZVX9_9BACL</name>
<keyword evidence="5" id="KW-0210">Decarboxylase</keyword>
<keyword evidence="4" id="KW-0444">Lipid biosynthesis</keyword>
<comment type="pathway">
    <text evidence="12">Phospholipid metabolism; phosphatidylethanolamine biosynthesis.</text>
</comment>
<evidence type="ECO:0000256" key="12">
    <source>
        <dbReference type="ARBA" id="ARBA00024326"/>
    </source>
</evidence>
<evidence type="ECO:0000313" key="14">
    <source>
        <dbReference type="Proteomes" id="UP000070355"/>
    </source>
</evidence>
<evidence type="ECO:0000256" key="6">
    <source>
        <dbReference type="ARBA" id="ARBA00023098"/>
    </source>
</evidence>
<dbReference type="STRING" id="1379.HMPREF3186_01089"/>
<evidence type="ECO:0000256" key="4">
    <source>
        <dbReference type="ARBA" id="ARBA00022516"/>
    </source>
</evidence>
<dbReference type="AlphaFoldDB" id="A0A133ZVX9"/>
<dbReference type="PANTHER" id="PTHR10067">
    <property type="entry name" value="PHOSPHATIDYLSERINE DECARBOXYLASE"/>
    <property type="match status" value="1"/>
</dbReference>
<dbReference type="GO" id="GO:0006646">
    <property type="term" value="P:phosphatidylethanolamine biosynthetic process"/>
    <property type="evidence" value="ECO:0007669"/>
    <property type="project" value="UniProtKB-UniPathway"/>
</dbReference>
<evidence type="ECO:0000256" key="11">
    <source>
        <dbReference type="ARBA" id="ARBA00023317"/>
    </source>
</evidence>
<dbReference type="PATRIC" id="fig|1379.3.peg.1074"/>
<evidence type="ECO:0000256" key="5">
    <source>
        <dbReference type="ARBA" id="ARBA00022793"/>
    </source>
</evidence>
<dbReference type="UniPathway" id="UPA00558"/>
<organism evidence="13 14">
    <name type="scientific">Gemella haemolysans</name>
    <dbReference type="NCBI Taxonomy" id="1379"/>
    <lineage>
        <taxon>Bacteria</taxon>
        <taxon>Bacillati</taxon>
        <taxon>Bacillota</taxon>
        <taxon>Bacilli</taxon>
        <taxon>Bacillales</taxon>
        <taxon>Gemellaceae</taxon>
        <taxon>Gemella</taxon>
    </lineage>
</organism>
<keyword evidence="8" id="KW-0594">Phospholipid biosynthesis</keyword>
<evidence type="ECO:0000256" key="8">
    <source>
        <dbReference type="ARBA" id="ARBA00023209"/>
    </source>
</evidence>
<comment type="cofactor">
    <cofactor evidence="1">
        <name>pyruvate</name>
        <dbReference type="ChEBI" id="CHEBI:15361"/>
    </cofactor>
</comment>
<accession>A0A133ZVX9</accession>
<dbReference type="EC" id="4.1.1.65" evidence="3"/>
<comment type="caution">
    <text evidence="13">The sequence shown here is derived from an EMBL/GenBank/DDBJ whole genome shotgun (WGS) entry which is preliminary data.</text>
</comment>
<evidence type="ECO:0000256" key="2">
    <source>
        <dbReference type="ARBA" id="ARBA00005189"/>
    </source>
</evidence>